<dbReference type="GO" id="GO:0030686">
    <property type="term" value="C:90S preribosome"/>
    <property type="evidence" value="ECO:0007669"/>
    <property type="project" value="TreeGrafter"/>
</dbReference>
<dbReference type="SUPFAM" id="SSF48371">
    <property type="entry name" value="ARM repeat"/>
    <property type="match status" value="1"/>
</dbReference>
<organism evidence="4 5">
    <name type="scientific">Haemaphysalis longicornis</name>
    <name type="common">Bush tick</name>
    <dbReference type="NCBI Taxonomy" id="44386"/>
    <lineage>
        <taxon>Eukaryota</taxon>
        <taxon>Metazoa</taxon>
        <taxon>Ecdysozoa</taxon>
        <taxon>Arthropoda</taxon>
        <taxon>Chelicerata</taxon>
        <taxon>Arachnida</taxon>
        <taxon>Acari</taxon>
        <taxon>Parasitiformes</taxon>
        <taxon>Ixodida</taxon>
        <taxon>Ixodoidea</taxon>
        <taxon>Ixodidae</taxon>
        <taxon>Haemaphysalinae</taxon>
        <taxon>Haemaphysalis</taxon>
    </lineage>
</organism>
<evidence type="ECO:0000259" key="2">
    <source>
        <dbReference type="Pfam" id="PF20416"/>
    </source>
</evidence>
<dbReference type="EMBL" id="JABSTR010000010">
    <property type="protein sequence ID" value="KAH9380281.1"/>
    <property type="molecule type" value="Genomic_DNA"/>
</dbReference>
<name>A0A9J6GZR3_HAELO</name>
<dbReference type="Pfam" id="PF23099">
    <property type="entry name" value="UTP20_C"/>
    <property type="match status" value="1"/>
</dbReference>
<dbReference type="AlphaFoldDB" id="A0A9J6GZR3"/>
<proteinExistence type="predicted"/>
<evidence type="ECO:0000256" key="1">
    <source>
        <dbReference type="SAM" id="MobiDB-lite"/>
    </source>
</evidence>
<dbReference type="Pfam" id="PF20416">
    <property type="entry name" value="UTP20"/>
    <property type="match status" value="1"/>
</dbReference>
<dbReference type="PANTHER" id="PTHR17695:SF11">
    <property type="entry name" value="SMALL SUBUNIT PROCESSOME COMPONENT 20 HOMOLOG"/>
    <property type="match status" value="1"/>
</dbReference>
<dbReference type="InterPro" id="IPR046523">
    <property type="entry name" value="UTP20_dom"/>
</dbReference>
<dbReference type="OrthoDB" id="360653at2759"/>
<dbReference type="OMA" id="HEYGRIS"/>
<reference evidence="4 5" key="1">
    <citation type="journal article" date="2020" name="Cell">
        <title>Large-Scale Comparative Analyses of Tick Genomes Elucidate Their Genetic Diversity and Vector Capacities.</title>
        <authorList>
            <consortium name="Tick Genome and Microbiome Consortium (TIGMIC)"/>
            <person name="Jia N."/>
            <person name="Wang J."/>
            <person name="Shi W."/>
            <person name="Du L."/>
            <person name="Sun Y."/>
            <person name="Zhan W."/>
            <person name="Jiang J.F."/>
            <person name="Wang Q."/>
            <person name="Zhang B."/>
            <person name="Ji P."/>
            <person name="Bell-Sakyi L."/>
            <person name="Cui X.M."/>
            <person name="Yuan T.T."/>
            <person name="Jiang B.G."/>
            <person name="Yang W.F."/>
            <person name="Lam T.T."/>
            <person name="Chang Q.C."/>
            <person name="Ding S.J."/>
            <person name="Wang X.J."/>
            <person name="Zhu J.G."/>
            <person name="Ruan X.D."/>
            <person name="Zhao L."/>
            <person name="Wei J.T."/>
            <person name="Ye R.Z."/>
            <person name="Que T.C."/>
            <person name="Du C.H."/>
            <person name="Zhou Y.H."/>
            <person name="Cheng J.X."/>
            <person name="Dai P.F."/>
            <person name="Guo W.B."/>
            <person name="Han X.H."/>
            <person name="Huang E.J."/>
            <person name="Li L.F."/>
            <person name="Wei W."/>
            <person name="Gao Y.C."/>
            <person name="Liu J.Z."/>
            <person name="Shao H.Z."/>
            <person name="Wang X."/>
            <person name="Wang C.C."/>
            <person name="Yang T.C."/>
            <person name="Huo Q.B."/>
            <person name="Li W."/>
            <person name="Chen H.Y."/>
            <person name="Chen S.E."/>
            <person name="Zhou L.G."/>
            <person name="Ni X.B."/>
            <person name="Tian J.H."/>
            <person name="Sheng Y."/>
            <person name="Liu T."/>
            <person name="Pan Y.S."/>
            <person name="Xia L.Y."/>
            <person name="Li J."/>
            <person name="Zhao F."/>
            <person name="Cao W.C."/>
        </authorList>
    </citation>
    <scope>NUCLEOTIDE SEQUENCE [LARGE SCALE GENOMIC DNA]</scope>
    <source>
        <strain evidence="4">HaeL-2018</strain>
    </source>
</reference>
<gene>
    <name evidence="4" type="ORF">HPB48_000614</name>
</gene>
<feature type="domain" description="U3 small nucleolar RNA-associated protein 20" evidence="2">
    <location>
        <begin position="1"/>
        <end position="86"/>
    </location>
</feature>
<dbReference type="GO" id="GO:0032040">
    <property type="term" value="C:small-subunit processome"/>
    <property type="evidence" value="ECO:0007669"/>
    <property type="project" value="TreeGrafter"/>
</dbReference>
<dbReference type="Proteomes" id="UP000821853">
    <property type="component" value="Chromosome 8"/>
</dbReference>
<dbReference type="PANTHER" id="PTHR17695">
    <property type="entry name" value="SMALL SUBUNIT PROCESSOME COMPONENT 20 HOMOLOG"/>
    <property type="match status" value="1"/>
</dbReference>
<protein>
    <submittedName>
        <fullName evidence="4">Uncharacterized protein</fullName>
    </submittedName>
</protein>
<comment type="caution">
    <text evidence="4">The sequence shown here is derived from an EMBL/GenBank/DDBJ whole genome shotgun (WGS) entry which is preliminary data.</text>
</comment>
<dbReference type="InterPro" id="IPR052575">
    <property type="entry name" value="SSU_processome_comp_20"/>
</dbReference>
<feature type="region of interest" description="Disordered" evidence="1">
    <location>
        <begin position="696"/>
        <end position="728"/>
    </location>
</feature>
<dbReference type="Gene3D" id="1.25.10.10">
    <property type="entry name" value="Leucine-rich Repeat Variant"/>
    <property type="match status" value="1"/>
</dbReference>
<dbReference type="InterPro" id="IPR016024">
    <property type="entry name" value="ARM-type_fold"/>
</dbReference>
<accession>A0A9J6GZR3</accession>
<sequence length="728" mass="81240">MQVCQAELFTDIAEEKEVAQIGSKVREAKAIKSFSIYNILASVLLTTSSHKTVKKCDDCLHSIVLGLSANEGIPVEDLLIYAHQVISQNAPNLVEKPQKPTAEPPRLLEEKTDVYLVPQEPARSGLPVRTSKRANAHVLVEYGLKIVTTSLRCLGKMLRMPLPALRKHVHRLGKALFVLLHKYAGAGMKQGDNFQLLVLAFKVMTTLVKEGGSLYQLSRKQLLVLLTYIEHDVYDHSRQSVAFALLKAILHRRIDAEEVHELMDKVATMSIADEQAHIRSQCREAYLQYVLDYPMRRRMKKAVGFFTAQLEYSTVEGRLSALEMLHSYSVKFPPDVLAHYSGVLFVSISARLVNDTTPSVRRVAAAGIRSLLEKFATRRLASQLLGLFAEVEKEAFARHLPALLPTLVEQMHPSRFDEFAVEDIERTKDHIAYLYLVSLSKAAIACKLARAPATQEDFGTLCGYAAEYLLHAHAWVRLAASQFYGAVFTAYTPDELAAACAPDANLASQDYLLTDTPTKIRSLTEKFCSQLQPSEVLPETMEQVSIRSPPLSLVALRGVRAVLDLDSAKPMLWILKKVSREAHAEVVSNPRCIIKRSHVFKFVAAVSLDLTKAELHSHLELILKPVCRELEDQSPSQSEEMKQLANEVSGVVKKAAGVEAFGAALVALQGKLSGKKMKRKHDKALEMVRNPEMGARKKIKQQVRKKEALKRKMAIQHGKKAKRRKKAS</sequence>
<dbReference type="InterPro" id="IPR057525">
    <property type="entry name" value="UTP20_C"/>
</dbReference>
<dbReference type="VEuPathDB" id="VectorBase:HLOH_051432"/>
<feature type="domain" description="U3 small nucleolar RNA-associated protein 20 C-terminal" evidence="3">
    <location>
        <begin position="378"/>
        <end position="713"/>
    </location>
</feature>
<evidence type="ECO:0000313" key="5">
    <source>
        <dbReference type="Proteomes" id="UP000821853"/>
    </source>
</evidence>
<dbReference type="InterPro" id="IPR011989">
    <property type="entry name" value="ARM-like"/>
</dbReference>
<keyword evidence="5" id="KW-1185">Reference proteome</keyword>
<evidence type="ECO:0000313" key="4">
    <source>
        <dbReference type="EMBL" id="KAH9380281.1"/>
    </source>
</evidence>
<evidence type="ECO:0000259" key="3">
    <source>
        <dbReference type="Pfam" id="PF23099"/>
    </source>
</evidence>